<evidence type="ECO:0000256" key="5">
    <source>
        <dbReference type="ARBA" id="ARBA00014165"/>
    </source>
</evidence>
<dbReference type="Pfam" id="PF01263">
    <property type="entry name" value="Aldose_epim"/>
    <property type="match status" value="1"/>
</dbReference>
<evidence type="ECO:0000256" key="1">
    <source>
        <dbReference type="ARBA" id="ARBA00001614"/>
    </source>
</evidence>
<feature type="binding site" evidence="11">
    <location>
        <begin position="80"/>
        <end position="81"/>
    </location>
    <ligand>
        <name>beta-D-galactose</name>
        <dbReference type="ChEBI" id="CHEBI:27667"/>
    </ligand>
</feature>
<name>A0A158HZG6_9BURK</name>
<dbReference type="InterPro" id="IPR014718">
    <property type="entry name" value="GH-type_carb-bd"/>
</dbReference>
<evidence type="ECO:0000256" key="11">
    <source>
        <dbReference type="PIRSR" id="PIRSR005096-3"/>
    </source>
</evidence>
<dbReference type="UniPathway" id="UPA00242"/>
<dbReference type="NCBIfam" id="NF008277">
    <property type="entry name" value="PRK11055.1"/>
    <property type="match status" value="1"/>
</dbReference>
<dbReference type="OrthoDB" id="9779408at2"/>
<dbReference type="InterPro" id="IPR008183">
    <property type="entry name" value="Aldose_1/G6P_1-epimerase"/>
</dbReference>
<dbReference type="InterPro" id="IPR047215">
    <property type="entry name" value="Galactose_mutarotase-like"/>
</dbReference>
<evidence type="ECO:0000313" key="13">
    <source>
        <dbReference type="Proteomes" id="UP000054683"/>
    </source>
</evidence>
<evidence type="ECO:0000313" key="12">
    <source>
        <dbReference type="EMBL" id="SAL49676.1"/>
    </source>
</evidence>
<feature type="binding site" evidence="10">
    <location>
        <position position="249"/>
    </location>
    <ligand>
        <name>beta-D-galactose</name>
        <dbReference type="ChEBI" id="CHEBI:27667"/>
    </ligand>
</feature>
<evidence type="ECO:0000256" key="7">
    <source>
        <dbReference type="ARBA" id="ARBA00023277"/>
    </source>
</evidence>
<evidence type="ECO:0000256" key="8">
    <source>
        <dbReference type="PIRNR" id="PIRNR005096"/>
    </source>
</evidence>
<gene>
    <name evidence="12" type="ORF">AWB69_05007</name>
</gene>
<protein>
    <recommendedName>
        <fullName evidence="5 8">Aldose 1-epimerase</fullName>
        <ecNumber evidence="4 8">5.1.3.3</ecNumber>
    </recommendedName>
</protein>
<evidence type="ECO:0000256" key="4">
    <source>
        <dbReference type="ARBA" id="ARBA00013185"/>
    </source>
</evidence>
<dbReference type="InterPro" id="IPR018052">
    <property type="entry name" value="Ald1_epimerase_CS"/>
</dbReference>
<dbReference type="GO" id="GO:0006006">
    <property type="term" value="P:glucose metabolic process"/>
    <property type="evidence" value="ECO:0007669"/>
    <property type="project" value="TreeGrafter"/>
</dbReference>
<dbReference type="Proteomes" id="UP000054683">
    <property type="component" value="Unassembled WGS sequence"/>
</dbReference>
<evidence type="ECO:0000256" key="6">
    <source>
        <dbReference type="ARBA" id="ARBA00023235"/>
    </source>
</evidence>
<keyword evidence="6 8" id="KW-0413">Isomerase</keyword>
<comment type="pathway">
    <text evidence="2 8">Carbohydrate metabolism; hexose metabolism.</text>
</comment>
<dbReference type="RefSeq" id="WP_062089381.1">
    <property type="nucleotide sequence ID" value="NZ_FCOK02000037.1"/>
</dbReference>
<proteinExistence type="inferred from homology"/>
<organism evidence="12 13">
    <name type="scientific">Caballeronia udeis</name>
    <dbReference type="NCBI Taxonomy" id="1232866"/>
    <lineage>
        <taxon>Bacteria</taxon>
        <taxon>Pseudomonadati</taxon>
        <taxon>Pseudomonadota</taxon>
        <taxon>Betaproteobacteria</taxon>
        <taxon>Burkholderiales</taxon>
        <taxon>Burkholderiaceae</taxon>
        <taxon>Caballeronia</taxon>
    </lineage>
</organism>
<evidence type="ECO:0000256" key="3">
    <source>
        <dbReference type="ARBA" id="ARBA00006206"/>
    </source>
</evidence>
<dbReference type="EC" id="5.1.3.3" evidence="4 8"/>
<sequence length="353" mass="38366">MTISSAHWGDLADGTPVDLHTLSHDNGLRVSVTNLGAALVSWFAPDRDGHLADILLGHDSPAAYTTGPAYMGAIVGRWANRIAGARFSLDGVEYTLEANQPPNSLHGGVHGFSYKLWQARHTGDALVLTLQSPAGDSGFPGALTVQVTYTFSDAGELTITYDAFTDAPTPLNLTNHAYFNLSGVDSTTIHDHEIELAADHFFAIDQYTIPTTLEDVTNTPFDFRTAALLGPRLDTRDNEQVTLAGGGIDHCYVLSTAAPVTELPEMRRVAAVYHPESGRELIVSTTERGLVFYTSNNLDGVPGKRGVTYHKHGALCLEAGGFPNQINMEDAEDVVLRPNERYRQITRYAMRVR</sequence>
<dbReference type="InterPro" id="IPR011013">
    <property type="entry name" value="Gal_mutarotase_sf_dom"/>
</dbReference>
<evidence type="ECO:0000256" key="2">
    <source>
        <dbReference type="ARBA" id="ARBA00005028"/>
    </source>
</evidence>
<dbReference type="PANTHER" id="PTHR10091">
    <property type="entry name" value="ALDOSE-1-EPIMERASE"/>
    <property type="match status" value="1"/>
</dbReference>
<dbReference type="PROSITE" id="PS00545">
    <property type="entry name" value="ALDOSE_1_EPIMERASE"/>
    <property type="match status" value="1"/>
</dbReference>
<dbReference type="GO" id="GO:0004034">
    <property type="term" value="F:aldose 1-epimerase activity"/>
    <property type="evidence" value="ECO:0007669"/>
    <property type="project" value="UniProtKB-EC"/>
</dbReference>
<dbReference type="PANTHER" id="PTHR10091:SF0">
    <property type="entry name" value="GALACTOSE MUTAROTASE"/>
    <property type="match status" value="1"/>
</dbReference>
<dbReference type="Gene3D" id="2.70.98.10">
    <property type="match status" value="1"/>
</dbReference>
<dbReference type="EMBL" id="FCOK02000037">
    <property type="protein sequence ID" value="SAL49676.1"/>
    <property type="molecule type" value="Genomic_DNA"/>
</dbReference>
<evidence type="ECO:0000256" key="9">
    <source>
        <dbReference type="PIRSR" id="PIRSR005096-1"/>
    </source>
</evidence>
<dbReference type="InterPro" id="IPR015443">
    <property type="entry name" value="Aldose_1-epimerase"/>
</dbReference>
<dbReference type="GO" id="GO:0033499">
    <property type="term" value="P:galactose catabolic process via UDP-galactose, Leloir pathway"/>
    <property type="evidence" value="ECO:0007669"/>
    <property type="project" value="TreeGrafter"/>
</dbReference>
<dbReference type="AlphaFoldDB" id="A0A158HZG6"/>
<dbReference type="GO" id="GO:0030246">
    <property type="term" value="F:carbohydrate binding"/>
    <property type="evidence" value="ECO:0007669"/>
    <property type="project" value="InterPro"/>
</dbReference>
<accession>A0A158HZG6</accession>
<feature type="active site" description="Proton acceptor" evidence="9">
    <location>
        <position position="318"/>
    </location>
</feature>
<reference evidence="12 13" key="1">
    <citation type="submission" date="2016-01" db="EMBL/GenBank/DDBJ databases">
        <authorList>
            <person name="Oliw E.H."/>
        </authorList>
    </citation>
    <scope>NUCLEOTIDE SEQUENCE [LARGE SCALE GENOMIC DNA]</scope>
    <source>
        <strain evidence="12">LMG 27134</strain>
    </source>
</reference>
<evidence type="ECO:0000256" key="10">
    <source>
        <dbReference type="PIRSR" id="PIRSR005096-2"/>
    </source>
</evidence>
<comment type="catalytic activity">
    <reaction evidence="1 8">
        <text>alpha-D-glucose = beta-D-glucose</text>
        <dbReference type="Rhea" id="RHEA:10264"/>
        <dbReference type="ChEBI" id="CHEBI:15903"/>
        <dbReference type="ChEBI" id="CHEBI:17925"/>
        <dbReference type="EC" id="5.1.3.3"/>
    </reaction>
</comment>
<dbReference type="PIRSF" id="PIRSF005096">
    <property type="entry name" value="GALM"/>
    <property type="match status" value="1"/>
</dbReference>
<feature type="active site" description="Proton donor" evidence="9">
    <location>
        <position position="176"/>
    </location>
</feature>
<dbReference type="SUPFAM" id="SSF74650">
    <property type="entry name" value="Galactose mutarotase-like"/>
    <property type="match status" value="1"/>
</dbReference>
<feature type="binding site" evidence="11">
    <location>
        <begin position="176"/>
        <end position="178"/>
    </location>
    <ligand>
        <name>beta-D-galactose</name>
        <dbReference type="ChEBI" id="CHEBI:27667"/>
    </ligand>
</feature>
<keyword evidence="7 8" id="KW-0119">Carbohydrate metabolism</keyword>
<comment type="similarity">
    <text evidence="3 8">Belongs to the aldose epimerase family.</text>
</comment>
<dbReference type="CDD" id="cd09019">
    <property type="entry name" value="galactose_mutarotase_like"/>
    <property type="match status" value="1"/>
</dbReference>